<evidence type="ECO:0000313" key="2">
    <source>
        <dbReference type="Proteomes" id="UP000789920"/>
    </source>
</evidence>
<keyword evidence="2" id="KW-1185">Reference proteome</keyword>
<proteinExistence type="predicted"/>
<sequence length="115" mass="13561">NNSIGGHEKIIRLQYIHNHPPPLLSKVSVGIQNNFNYLLENASNEYENIILTKILSGNMLKAVFEKKFFSEIHSSLNNLDHLRYLINKFQRKKYLHDQDILGLTYNMWQENNKFS</sequence>
<name>A0ACA9RS51_9GLOM</name>
<organism evidence="1 2">
    <name type="scientific">Racocetra persica</name>
    <dbReference type="NCBI Taxonomy" id="160502"/>
    <lineage>
        <taxon>Eukaryota</taxon>
        <taxon>Fungi</taxon>
        <taxon>Fungi incertae sedis</taxon>
        <taxon>Mucoromycota</taxon>
        <taxon>Glomeromycotina</taxon>
        <taxon>Glomeromycetes</taxon>
        <taxon>Diversisporales</taxon>
        <taxon>Gigasporaceae</taxon>
        <taxon>Racocetra</taxon>
    </lineage>
</organism>
<feature type="non-terminal residue" evidence="1">
    <location>
        <position position="1"/>
    </location>
</feature>
<dbReference type="Proteomes" id="UP000789920">
    <property type="component" value="Unassembled WGS sequence"/>
</dbReference>
<comment type="caution">
    <text evidence="1">The sequence shown here is derived from an EMBL/GenBank/DDBJ whole genome shotgun (WGS) entry which is preliminary data.</text>
</comment>
<dbReference type="EMBL" id="CAJVQC010068838">
    <property type="protein sequence ID" value="CAG8808432.1"/>
    <property type="molecule type" value="Genomic_DNA"/>
</dbReference>
<feature type="non-terminal residue" evidence="1">
    <location>
        <position position="115"/>
    </location>
</feature>
<gene>
    <name evidence="1" type="ORF">RPERSI_LOCUS22619</name>
</gene>
<accession>A0ACA9RS51</accession>
<protein>
    <submittedName>
        <fullName evidence="1">9127_t:CDS:1</fullName>
    </submittedName>
</protein>
<reference evidence="1" key="1">
    <citation type="submission" date="2021-06" db="EMBL/GenBank/DDBJ databases">
        <authorList>
            <person name="Kallberg Y."/>
            <person name="Tangrot J."/>
            <person name="Rosling A."/>
        </authorList>
    </citation>
    <scope>NUCLEOTIDE SEQUENCE</scope>
    <source>
        <strain evidence="1">MA461A</strain>
    </source>
</reference>
<evidence type="ECO:0000313" key="1">
    <source>
        <dbReference type="EMBL" id="CAG8808432.1"/>
    </source>
</evidence>